<reference evidence="1 2" key="1">
    <citation type="submission" date="2021-06" db="EMBL/GenBank/DDBJ databases">
        <title>Caerostris extrusa draft genome.</title>
        <authorList>
            <person name="Kono N."/>
            <person name="Arakawa K."/>
        </authorList>
    </citation>
    <scope>NUCLEOTIDE SEQUENCE [LARGE SCALE GENOMIC DNA]</scope>
</reference>
<keyword evidence="2" id="KW-1185">Reference proteome</keyword>
<accession>A0AAV4M2U2</accession>
<evidence type="ECO:0000313" key="2">
    <source>
        <dbReference type="Proteomes" id="UP001054945"/>
    </source>
</evidence>
<name>A0AAV4M2U2_CAEEX</name>
<organism evidence="1 2">
    <name type="scientific">Caerostris extrusa</name>
    <name type="common">Bark spider</name>
    <name type="synonym">Caerostris bankana</name>
    <dbReference type="NCBI Taxonomy" id="172846"/>
    <lineage>
        <taxon>Eukaryota</taxon>
        <taxon>Metazoa</taxon>
        <taxon>Ecdysozoa</taxon>
        <taxon>Arthropoda</taxon>
        <taxon>Chelicerata</taxon>
        <taxon>Arachnida</taxon>
        <taxon>Araneae</taxon>
        <taxon>Araneomorphae</taxon>
        <taxon>Entelegynae</taxon>
        <taxon>Araneoidea</taxon>
        <taxon>Araneidae</taxon>
        <taxon>Caerostris</taxon>
    </lineage>
</organism>
<dbReference type="AlphaFoldDB" id="A0AAV4M2U2"/>
<evidence type="ECO:0000313" key="1">
    <source>
        <dbReference type="EMBL" id="GIX66766.1"/>
    </source>
</evidence>
<protein>
    <submittedName>
        <fullName evidence="1">Uncharacterized protein</fullName>
    </submittedName>
</protein>
<proteinExistence type="predicted"/>
<sequence length="129" mass="14672">MSWVFRIVLETIAKQSSSSITAGEKQKEKFLESYHTLELRCVKNLKLYASGPVSFGRRISNLYMIVVANKKQTEDSIGRCKNGDAKISLCTSLIEMKMRLKLFLSANIDFLYNAHSAFYGNFAVFIDSR</sequence>
<dbReference type="EMBL" id="BPLR01001819">
    <property type="protein sequence ID" value="GIX66766.1"/>
    <property type="molecule type" value="Genomic_DNA"/>
</dbReference>
<dbReference type="Proteomes" id="UP001054945">
    <property type="component" value="Unassembled WGS sequence"/>
</dbReference>
<comment type="caution">
    <text evidence="1">The sequence shown here is derived from an EMBL/GenBank/DDBJ whole genome shotgun (WGS) entry which is preliminary data.</text>
</comment>
<gene>
    <name evidence="1" type="ORF">CEXT_10411</name>
</gene>